<evidence type="ECO:0000259" key="14">
    <source>
        <dbReference type="PROSITE" id="PS50011"/>
    </source>
</evidence>
<keyword evidence="4 12" id="KW-0812">Transmembrane</keyword>
<dbReference type="AlphaFoldDB" id="A0AAP0FBN2"/>
<evidence type="ECO:0000313" key="16">
    <source>
        <dbReference type="Proteomes" id="UP001419268"/>
    </source>
</evidence>
<dbReference type="PANTHER" id="PTHR48007:SF86">
    <property type="entry name" value="(WILD MALAYSIAN BANANA) HYPOTHETICAL PROTEIN"/>
    <property type="match status" value="1"/>
</dbReference>
<dbReference type="InterPro" id="IPR046959">
    <property type="entry name" value="PRK1-6/SRF4-like"/>
</dbReference>
<sequence>MTRSAFHHSSPSPNSPLIDLVAVLVFVLLLLLCNAPSHGGASTELTEEEDDFTCLKGLKTSLSDPDSKLSSWTFANTSIGFICRFVGVSCWNERENRLIRLQLPSMKLRGKIPESLHYCQSLQSLDLSSNNISGSIPPQICTWLPYLVNLDLSGNDLSGPIPAELVNCKYLNTLILKDNRLSGSIPYQLSGLNRLKEVSVANNDLSGRIPDFFAGFDTVDFSGNERLCGQPLGSKCEGLSKRNLIIIVTAGVVGAVISLLLVFALWWWCAVRLGCLRRKKKGDGGIGREEEKSWVERLRALRLVQVTLFQKPLVKVKLGDLMAATNDFRQDNVIVSTRIGTSYKAVLPDGSALSIKRLHTCRLSEKQFRSEMFKIGQLRHPNVVPLLGFCAVEDEKLLVYKHMPNGSLFSMLHGNNGKMGDHCGRLDWPTRLKIGIGASKGLAWLHNSCQPPCLHQSISSSVILLNEDLDARIADVGMARLMSSSDSQERTFVNGDFGELGYVAPEYSSTMIASMKGDVYGYGVVLLELATGQKPLEVKNAEEGFKGNLVDWVNQFSVSGRIKDVIDKSICGKGHDCEILQFLRVACACVVSRPKDRSSMFEVYQSLKNIGQGRDFSEQFDEFPIIVQKQEH</sequence>
<keyword evidence="6" id="KW-0677">Repeat</keyword>
<dbReference type="SUPFAM" id="SSF56112">
    <property type="entry name" value="Protein kinase-like (PK-like)"/>
    <property type="match status" value="1"/>
</dbReference>
<feature type="signal peptide" evidence="13">
    <location>
        <begin position="1"/>
        <end position="39"/>
    </location>
</feature>
<comment type="caution">
    <text evidence="15">The sequence shown here is derived from an EMBL/GenBank/DDBJ whole genome shotgun (WGS) entry which is preliminary data.</text>
</comment>
<keyword evidence="5 13" id="KW-0732">Signal</keyword>
<gene>
    <name evidence="15" type="ORF">Scep_021627</name>
</gene>
<dbReference type="PROSITE" id="PS51450">
    <property type="entry name" value="LRR"/>
    <property type="match status" value="1"/>
</dbReference>
<evidence type="ECO:0000256" key="12">
    <source>
        <dbReference type="SAM" id="Phobius"/>
    </source>
</evidence>
<evidence type="ECO:0000256" key="2">
    <source>
        <dbReference type="ARBA" id="ARBA00022553"/>
    </source>
</evidence>
<dbReference type="InterPro" id="IPR001611">
    <property type="entry name" value="Leu-rich_rpt"/>
</dbReference>
<dbReference type="Proteomes" id="UP001419268">
    <property type="component" value="Unassembled WGS sequence"/>
</dbReference>
<dbReference type="FunFam" id="3.30.200.20:FF:000428">
    <property type="entry name" value="Inactive LRR receptor-like serine/threonine-protein kinase BIR2"/>
    <property type="match status" value="1"/>
</dbReference>
<dbReference type="GO" id="GO:0016020">
    <property type="term" value="C:membrane"/>
    <property type="evidence" value="ECO:0007669"/>
    <property type="project" value="UniProtKB-SubCell"/>
</dbReference>
<feature type="domain" description="Protein kinase" evidence="14">
    <location>
        <begin position="328"/>
        <end position="610"/>
    </location>
</feature>
<keyword evidence="16" id="KW-1185">Reference proteome</keyword>
<dbReference type="Gene3D" id="1.10.510.10">
    <property type="entry name" value="Transferase(Phosphotransferase) domain 1"/>
    <property type="match status" value="1"/>
</dbReference>
<keyword evidence="8" id="KW-0067">ATP-binding</keyword>
<evidence type="ECO:0000256" key="3">
    <source>
        <dbReference type="ARBA" id="ARBA00022614"/>
    </source>
</evidence>
<keyword evidence="3" id="KW-0433">Leucine-rich repeat</keyword>
<dbReference type="PANTHER" id="PTHR48007">
    <property type="entry name" value="LEUCINE-RICH REPEAT RECEPTOR-LIKE PROTEIN KINASE PXC1"/>
    <property type="match status" value="1"/>
</dbReference>
<dbReference type="FunFam" id="1.10.510.10:FF:000609">
    <property type="entry name" value="Inactive LRR receptor-like serine/threonine-protein kinase BIR2"/>
    <property type="match status" value="1"/>
</dbReference>
<dbReference type="GO" id="GO:0004672">
    <property type="term" value="F:protein kinase activity"/>
    <property type="evidence" value="ECO:0007669"/>
    <property type="project" value="InterPro"/>
</dbReference>
<keyword evidence="2" id="KW-0597">Phosphoprotein</keyword>
<name>A0AAP0FBN2_9MAGN</name>
<evidence type="ECO:0000256" key="6">
    <source>
        <dbReference type="ARBA" id="ARBA00022737"/>
    </source>
</evidence>
<dbReference type="FunFam" id="3.80.10.10:FF:000415">
    <property type="entry name" value="Inactive LRR receptor-like serine/threonine-protein kinase BIR2"/>
    <property type="match status" value="1"/>
</dbReference>
<dbReference type="Pfam" id="PF07714">
    <property type="entry name" value="PK_Tyr_Ser-Thr"/>
    <property type="match status" value="1"/>
</dbReference>
<dbReference type="Pfam" id="PF08263">
    <property type="entry name" value="LRRNT_2"/>
    <property type="match status" value="1"/>
</dbReference>
<evidence type="ECO:0000256" key="10">
    <source>
        <dbReference type="ARBA" id="ARBA00023136"/>
    </source>
</evidence>
<protein>
    <recommendedName>
        <fullName evidence="14">Protein kinase domain-containing protein</fullName>
    </recommendedName>
</protein>
<dbReference type="Gene3D" id="3.30.200.20">
    <property type="entry name" value="Phosphorylase Kinase, domain 1"/>
    <property type="match status" value="1"/>
</dbReference>
<dbReference type="InterPro" id="IPR000719">
    <property type="entry name" value="Prot_kinase_dom"/>
</dbReference>
<feature type="chain" id="PRO_5042830913" description="Protein kinase domain-containing protein" evidence="13">
    <location>
        <begin position="40"/>
        <end position="632"/>
    </location>
</feature>
<evidence type="ECO:0000256" key="11">
    <source>
        <dbReference type="ARBA" id="ARBA00023180"/>
    </source>
</evidence>
<evidence type="ECO:0000256" key="9">
    <source>
        <dbReference type="ARBA" id="ARBA00022989"/>
    </source>
</evidence>
<evidence type="ECO:0000256" key="8">
    <source>
        <dbReference type="ARBA" id="ARBA00022840"/>
    </source>
</evidence>
<dbReference type="InterPro" id="IPR013210">
    <property type="entry name" value="LRR_N_plant-typ"/>
</dbReference>
<evidence type="ECO:0000256" key="5">
    <source>
        <dbReference type="ARBA" id="ARBA00022729"/>
    </source>
</evidence>
<proteinExistence type="predicted"/>
<organism evidence="15 16">
    <name type="scientific">Stephania cephalantha</name>
    <dbReference type="NCBI Taxonomy" id="152367"/>
    <lineage>
        <taxon>Eukaryota</taxon>
        <taxon>Viridiplantae</taxon>
        <taxon>Streptophyta</taxon>
        <taxon>Embryophyta</taxon>
        <taxon>Tracheophyta</taxon>
        <taxon>Spermatophyta</taxon>
        <taxon>Magnoliopsida</taxon>
        <taxon>Ranunculales</taxon>
        <taxon>Menispermaceae</taxon>
        <taxon>Menispermoideae</taxon>
        <taxon>Cissampelideae</taxon>
        <taxon>Stephania</taxon>
    </lineage>
</organism>
<evidence type="ECO:0000256" key="13">
    <source>
        <dbReference type="SAM" id="SignalP"/>
    </source>
</evidence>
<dbReference type="GO" id="GO:0005524">
    <property type="term" value="F:ATP binding"/>
    <property type="evidence" value="ECO:0007669"/>
    <property type="project" value="UniProtKB-KW"/>
</dbReference>
<dbReference type="CDD" id="cd14066">
    <property type="entry name" value="STKc_IRAK"/>
    <property type="match status" value="1"/>
</dbReference>
<comment type="subcellular location">
    <subcellularLocation>
        <location evidence="1">Membrane</location>
        <topology evidence="1">Single-pass membrane protein</topology>
    </subcellularLocation>
</comment>
<accession>A0AAP0FBN2</accession>
<keyword evidence="10 12" id="KW-0472">Membrane</keyword>
<feature type="transmembrane region" description="Helical" evidence="12">
    <location>
        <begin position="244"/>
        <end position="268"/>
    </location>
</feature>
<dbReference type="InterPro" id="IPR011009">
    <property type="entry name" value="Kinase-like_dom_sf"/>
</dbReference>
<keyword evidence="11" id="KW-0325">Glycoprotein</keyword>
<evidence type="ECO:0000313" key="15">
    <source>
        <dbReference type="EMBL" id="KAK9104783.1"/>
    </source>
</evidence>
<dbReference type="Gene3D" id="3.80.10.10">
    <property type="entry name" value="Ribonuclease Inhibitor"/>
    <property type="match status" value="1"/>
</dbReference>
<keyword evidence="9 12" id="KW-1133">Transmembrane helix</keyword>
<dbReference type="Pfam" id="PF00560">
    <property type="entry name" value="LRR_1"/>
    <property type="match status" value="2"/>
</dbReference>
<dbReference type="EMBL" id="JBBNAG010000009">
    <property type="protein sequence ID" value="KAK9104783.1"/>
    <property type="molecule type" value="Genomic_DNA"/>
</dbReference>
<dbReference type="InterPro" id="IPR001245">
    <property type="entry name" value="Ser-Thr/Tyr_kinase_cat_dom"/>
</dbReference>
<evidence type="ECO:0000256" key="7">
    <source>
        <dbReference type="ARBA" id="ARBA00022741"/>
    </source>
</evidence>
<dbReference type="PROSITE" id="PS50011">
    <property type="entry name" value="PROTEIN_KINASE_DOM"/>
    <property type="match status" value="1"/>
</dbReference>
<keyword evidence="7" id="KW-0547">Nucleotide-binding</keyword>
<reference evidence="15 16" key="1">
    <citation type="submission" date="2024-01" db="EMBL/GenBank/DDBJ databases">
        <title>Genome assemblies of Stephania.</title>
        <authorList>
            <person name="Yang L."/>
        </authorList>
    </citation>
    <scope>NUCLEOTIDE SEQUENCE [LARGE SCALE GENOMIC DNA]</scope>
    <source>
        <strain evidence="15">JXDWG</strain>
        <tissue evidence="15">Leaf</tissue>
    </source>
</reference>
<evidence type="ECO:0000256" key="4">
    <source>
        <dbReference type="ARBA" id="ARBA00022692"/>
    </source>
</evidence>
<dbReference type="InterPro" id="IPR032675">
    <property type="entry name" value="LRR_dom_sf"/>
</dbReference>
<evidence type="ECO:0000256" key="1">
    <source>
        <dbReference type="ARBA" id="ARBA00004167"/>
    </source>
</evidence>
<dbReference type="SUPFAM" id="SSF52058">
    <property type="entry name" value="L domain-like"/>
    <property type="match status" value="1"/>
</dbReference>